<dbReference type="Gene3D" id="3.40.630.10">
    <property type="entry name" value="Zn peptidases"/>
    <property type="match status" value="1"/>
</dbReference>
<feature type="binding site" evidence="2">
    <location>
        <position position="100"/>
    </location>
    <ligand>
        <name>Mn(2+)</name>
        <dbReference type="ChEBI" id="CHEBI:29035"/>
        <label>2</label>
    </ligand>
</feature>
<feature type="binding site" evidence="2">
    <location>
        <position position="134"/>
    </location>
    <ligand>
        <name>Mn(2+)</name>
        <dbReference type="ChEBI" id="CHEBI:29035"/>
        <label>2</label>
    </ligand>
</feature>
<dbReference type="InterPro" id="IPR011650">
    <property type="entry name" value="Peptidase_M20_dimer"/>
</dbReference>
<feature type="binding site" evidence="2">
    <location>
        <position position="160"/>
    </location>
    <ligand>
        <name>Mn(2+)</name>
        <dbReference type="ChEBI" id="CHEBI:29035"/>
        <label>2</label>
    </ligand>
</feature>
<gene>
    <name evidence="4" type="primary">amaA_9</name>
    <name evidence="4" type="ORF">AULFYP135_02379</name>
</gene>
<dbReference type="GO" id="GO:0019877">
    <property type="term" value="P:diaminopimelate biosynthetic process"/>
    <property type="evidence" value="ECO:0007669"/>
    <property type="project" value="UniProtKB-ARBA"/>
</dbReference>
<evidence type="ECO:0000256" key="1">
    <source>
        <dbReference type="ARBA" id="ARBA00022801"/>
    </source>
</evidence>
<dbReference type="EMBL" id="CACRSL010000005">
    <property type="protein sequence ID" value="VYT26843.1"/>
    <property type="molecule type" value="Genomic_DNA"/>
</dbReference>
<reference evidence="4" key="1">
    <citation type="submission" date="2019-11" db="EMBL/GenBank/DDBJ databases">
        <authorList>
            <person name="Feng L."/>
        </authorList>
    </citation>
    <scope>NUCLEOTIDE SEQUENCE</scope>
    <source>
        <strain evidence="4">AundefinedLFYP135</strain>
    </source>
</reference>
<keyword evidence="2" id="KW-0479">Metal-binding</keyword>
<organism evidence="4">
    <name type="scientific">uncultured Anaerotruncus sp</name>
    <dbReference type="NCBI Taxonomy" id="905011"/>
    <lineage>
        <taxon>Bacteria</taxon>
        <taxon>Bacillati</taxon>
        <taxon>Bacillota</taxon>
        <taxon>Clostridia</taxon>
        <taxon>Eubacteriales</taxon>
        <taxon>Oscillospiraceae</taxon>
        <taxon>Anaerotruncus</taxon>
        <taxon>environmental samples</taxon>
    </lineage>
</organism>
<keyword evidence="1 4" id="KW-0378">Hydrolase</keyword>
<keyword evidence="2" id="KW-0464">Manganese</keyword>
<comment type="cofactor">
    <cofactor evidence="2">
        <name>Mn(2+)</name>
        <dbReference type="ChEBI" id="CHEBI:29035"/>
    </cofactor>
    <text evidence="2">The Mn(2+) ion enhances activity.</text>
</comment>
<dbReference type="InterPro" id="IPR017439">
    <property type="entry name" value="Amidohydrolase"/>
</dbReference>
<dbReference type="EC" id="3.5.1.14" evidence="4"/>
<evidence type="ECO:0000256" key="2">
    <source>
        <dbReference type="PIRSR" id="PIRSR005962-1"/>
    </source>
</evidence>
<dbReference type="Pfam" id="PF01546">
    <property type="entry name" value="Peptidase_M20"/>
    <property type="match status" value="1"/>
</dbReference>
<feature type="domain" description="Peptidase M20 dimerisation" evidence="3">
    <location>
        <begin position="184"/>
        <end position="281"/>
    </location>
</feature>
<name>A0A6N2VBG9_9FIRM</name>
<dbReference type="Pfam" id="PF07687">
    <property type="entry name" value="M20_dimer"/>
    <property type="match status" value="1"/>
</dbReference>
<dbReference type="InterPro" id="IPR002933">
    <property type="entry name" value="Peptidase_M20"/>
</dbReference>
<dbReference type="GO" id="GO:0050118">
    <property type="term" value="F:N-acetyldiaminopimelate deacetylase activity"/>
    <property type="evidence" value="ECO:0007669"/>
    <property type="project" value="UniProtKB-ARBA"/>
</dbReference>
<dbReference type="PANTHER" id="PTHR11014">
    <property type="entry name" value="PEPTIDASE M20 FAMILY MEMBER"/>
    <property type="match status" value="1"/>
</dbReference>
<dbReference type="PIRSF" id="PIRSF005962">
    <property type="entry name" value="Pept_M20D_amidohydro"/>
    <property type="match status" value="1"/>
</dbReference>
<accession>A0A6N2VBG9</accession>
<evidence type="ECO:0000313" key="4">
    <source>
        <dbReference type="EMBL" id="VYT26843.1"/>
    </source>
</evidence>
<feature type="binding site" evidence="2">
    <location>
        <position position="360"/>
    </location>
    <ligand>
        <name>Mn(2+)</name>
        <dbReference type="ChEBI" id="CHEBI:29035"/>
        <label>2</label>
    </ligand>
</feature>
<sequence length="391" mass="42754">MNPILQRAKELESEIIANRRYLHQHPEIRDELPNTTKFVMEKLTEMGYEPKEICKGGIVATVGNPGKVFLLRGDMDALPMEEDTDLEFRSCNSYAHTCGHDTHTAMLLGAAKILKEHEKELKGTVKLMFQPAEEIFTGAQAMIDAGVMENPHVDAALATHIASSGLPCGMISYKEGPSGASADMFTITIKGKGGHGAYPHAAVDPVNIGAHVVLTLQELVSREVNPLEPCVLTIGAFQAGDAGNILPESAVLRGSIRTFNNDVRNFIKQRTVELCEDTAKKFRAEAKVEFTSGVCPLINDGEFTREIVGYLGDLVPADKLCTREPEMGSEDFALVTQMVPATFLYLGAEVEDPAQVRRGHNPNVLFNEDCFHLGTAALAHCAIQWLDRHSN</sequence>
<dbReference type="SUPFAM" id="SSF53187">
    <property type="entry name" value="Zn-dependent exopeptidases"/>
    <property type="match status" value="1"/>
</dbReference>
<protein>
    <submittedName>
        <fullName evidence="4">N-acyl-L-amino acid amidohydrolase</fullName>
        <ecNumber evidence="4">3.5.1.14</ecNumber>
    </submittedName>
</protein>
<dbReference type="GO" id="GO:0046872">
    <property type="term" value="F:metal ion binding"/>
    <property type="evidence" value="ECO:0007669"/>
    <property type="project" value="UniProtKB-KW"/>
</dbReference>
<dbReference type="NCBIfam" id="TIGR01891">
    <property type="entry name" value="amidohydrolases"/>
    <property type="match status" value="1"/>
</dbReference>
<dbReference type="InterPro" id="IPR036264">
    <property type="entry name" value="Bact_exopeptidase_dim_dom"/>
</dbReference>
<dbReference type="FunFam" id="3.30.70.360:FF:000001">
    <property type="entry name" value="N-acetyldiaminopimelate deacetylase"/>
    <property type="match status" value="1"/>
</dbReference>
<dbReference type="AlphaFoldDB" id="A0A6N2VBG9"/>
<feature type="binding site" evidence="2">
    <location>
        <position position="98"/>
    </location>
    <ligand>
        <name>Mn(2+)</name>
        <dbReference type="ChEBI" id="CHEBI:29035"/>
        <label>2</label>
    </ligand>
</feature>
<dbReference type="CDD" id="cd03886">
    <property type="entry name" value="M20_Acy1"/>
    <property type="match status" value="1"/>
</dbReference>
<dbReference type="SUPFAM" id="SSF55031">
    <property type="entry name" value="Bacterial exopeptidase dimerisation domain"/>
    <property type="match status" value="1"/>
</dbReference>
<evidence type="ECO:0000259" key="3">
    <source>
        <dbReference type="Pfam" id="PF07687"/>
    </source>
</evidence>
<proteinExistence type="predicted"/>
<dbReference type="Gene3D" id="3.30.70.360">
    <property type="match status" value="1"/>
</dbReference>
<dbReference type="GO" id="GO:0004046">
    <property type="term" value="F:aminoacylase activity"/>
    <property type="evidence" value="ECO:0007669"/>
    <property type="project" value="UniProtKB-EC"/>
</dbReference>
<dbReference type="PANTHER" id="PTHR11014:SF63">
    <property type="entry name" value="METALLOPEPTIDASE, PUTATIVE (AFU_ORTHOLOGUE AFUA_6G09600)-RELATED"/>
    <property type="match status" value="1"/>
</dbReference>